<gene>
    <name evidence="1" type="ORF">vBYenPAB5_0018</name>
</gene>
<keyword evidence="2" id="KW-1185">Reference proteome</keyword>
<accession>A0A088F633</accession>
<organism evidence="1 2">
    <name type="scientific">Yersinia phage vB_YenP_AP5</name>
    <dbReference type="NCBI Taxonomy" id="1536611"/>
    <lineage>
        <taxon>Viruses</taxon>
        <taxon>Duplodnaviria</taxon>
        <taxon>Heunggongvirae</taxon>
        <taxon>Uroviricota</taxon>
        <taxon>Caudoviricetes</taxon>
        <taxon>Autographivirales</taxon>
        <taxon>Autotranscriptaviridae</taxon>
        <taxon>Studiervirinae</taxon>
        <taxon>Teetrevirus</taxon>
        <taxon>Teetrevirus AP5</taxon>
    </lineage>
</organism>
<dbReference type="OrthoDB" id="25868at10239"/>
<dbReference type="RefSeq" id="YP_009102813.1">
    <property type="nucleotide sequence ID" value="NC_025451.1"/>
</dbReference>
<name>A0A088F633_9CAUD</name>
<reference evidence="1 2" key="1">
    <citation type="journal article" date="2014" name="Virol. J.">
        <title>Complete genome sequence of bacteriophage vB_YenP_AP5 which infects Yersinia enterocolitica of serotype O:3.</title>
        <authorList>
            <person name="Leon-Velarde C.G."/>
            <person name="Kropinski A.M."/>
            <person name="Chen S."/>
            <person name="Abbasifar A."/>
            <person name="Griffiths M.W."/>
            <person name="Odumeru J.A."/>
        </authorList>
    </citation>
    <scope>NUCLEOTIDE SEQUENCE [LARGE SCALE GENOMIC DNA]</scope>
</reference>
<sequence>MFKFINTLGKLVVKLYFIEAKKLDKKAKADSQRAIELAKQSREKSDAAVSGIHKSAAIAAKAQSMSKFFE</sequence>
<dbReference type="Pfam" id="PF17565">
    <property type="entry name" value="DUF5471"/>
    <property type="match status" value="1"/>
</dbReference>
<dbReference type="InterPro" id="IPR035156">
    <property type="entry name" value="DUF5471"/>
</dbReference>
<evidence type="ECO:0008006" key="3">
    <source>
        <dbReference type="Google" id="ProtNLM"/>
    </source>
</evidence>
<evidence type="ECO:0000313" key="1">
    <source>
        <dbReference type="EMBL" id="AIM40363.1"/>
    </source>
</evidence>
<dbReference type="EMBL" id="KM253764">
    <property type="protein sequence ID" value="AIM40363.1"/>
    <property type="molecule type" value="Genomic_DNA"/>
</dbReference>
<proteinExistence type="predicted"/>
<evidence type="ECO:0000313" key="2">
    <source>
        <dbReference type="Proteomes" id="UP000029359"/>
    </source>
</evidence>
<dbReference type="Proteomes" id="UP000029359">
    <property type="component" value="Segment"/>
</dbReference>
<dbReference type="GeneID" id="22111998"/>
<protein>
    <recommendedName>
        <fullName evidence="3">Gene 4.3 protein</fullName>
    </recommendedName>
</protein>
<dbReference type="KEGG" id="vg:22111998"/>